<dbReference type="Gene3D" id="3.40.630.30">
    <property type="match status" value="1"/>
</dbReference>
<accession>D3GF17</accession>
<dbReference type="GO" id="GO:0005737">
    <property type="term" value="C:cytoplasm"/>
    <property type="evidence" value="ECO:0007669"/>
    <property type="project" value="TreeGrafter"/>
</dbReference>
<proteinExistence type="evidence at transcript level"/>
<evidence type="ECO:0000256" key="4">
    <source>
        <dbReference type="ARBA" id="ARBA00037926"/>
    </source>
</evidence>
<dbReference type="EMBL" id="FJ668655">
    <property type="protein sequence ID" value="ACT53277.1"/>
    <property type="molecule type" value="mRNA"/>
</dbReference>
<comment type="catalytic activity">
    <reaction evidence="3">
        <text>a 2-arylethylamine + acetyl-CoA = an N-acetyl-2-arylethylamine + CoA + H(+)</text>
        <dbReference type="Rhea" id="RHEA:20497"/>
        <dbReference type="ChEBI" id="CHEBI:15378"/>
        <dbReference type="ChEBI" id="CHEBI:55469"/>
        <dbReference type="ChEBI" id="CHEBI:57287"/>
        <dbReference type="ChEBI" id="CHEBI:57288"/>
        <dbReference type="ChEBI" id="CHEBI:77827"/>
        <dbReference type="EC" id="2.3.1.87"/>
    </reaction>
</comment>
<evidence type="ECO:0000256" key="5">
    <source>
        <dbReference type="ARBA" id="ARBA00038182"/>
    </source>
</evidence>
<keyword evidence="1 11" id="KW-0808">Transferase</keyword>
<evidence type="ECO:0000259" key="10">
    <source>
        <dbReference type="Pfam" id="PF00583"/>
    </source>
</evidence>
<keyword evidence="2 11" id="KW-0012">Acyltransferase</keyword>
<comment type="similarity">
    <text evidence="5">Belongs to the acetyltransferase family. AANAT subfamily.</text>
</comment>
<comment type="pathway">
    <text evidence="4">Aromatic compound metabolism; melatonin biosynthesis; melatonin from serotonin: step 1/2.</text>
</comment>
<feature type="non-terminal residue" evidence="11">
    <location>
        <position position="102"/>
    </location>
</feature>
<dbReference type="PANTHER" id="PTHR10908:SF0">
    <property type="entry name" value="SEROTONIN N-ACETYLTRANSFERASE"/>
    <property type="match status" value="1"/>
</dbReference>
<name>D3GF17_BRALA</name>
<feature type="non-terminal residue" evidence="11">
    <location>
        <position position="1"/>
    </location>
</feature>
<organism evidence="11">
    <name type="scientific">Branchiostoma lanceolatum</name>
    <name type="common">Common lancelet</name>
    <name type="synonym">Amphioxus lanceolatum</name>
    <dbReference type="NCBI Taxonomy" id="7740"/>
    <lineage>
        <taxon>Eukaryota</taxon>
        <taxon>Metazoa</taxon>
        <taxon>Chordata</taxon>
        <taxon>Cephalochordata</taxon>
        <taxon>Leptocardii</taxon>
        <taxon>Amphioxiformes</taxon>
        <taxon>Branchiostomatidae</taxon>
        <taxon>Branchiostoma</taxon>
    </lineage>
</organism>
<reference evidence="11" key="1">
    <citation type="submission" date="2009-01" db="EMBL/GenBank/DDBJ databases">
        <title>Arylalkylamine N-acetyltransferase in the Cephalochordate Amphioxus.</title>
        <authorList>
            <person name="Pavlicek J."/>
            <person name="Sauzet S."/>
            <person name="Coon S.L."/>
            <person name="Weller J.L."/>
            <person name="Boeuf G."/>
            <person name="Gaildrat P."/>
            <person name="Sackett D.L."/>
            <person name="Omelchenko M."/>
            <person name="Koonin E."/>
            <person name="Falcon J."/>
            <person name="Klein D.C."/>
        </authorList>
    </citation>
    <scope>NUCLEOTIDE SEQUENCE</scope>
</reference>
<evidence type="ECO:0000256" key="1">
    <source>
        <dbReference type="ARBA" id="ARBA00022679"/>
    </source>
</evidence>
<evidence type="ECO:0000256" key="7">
    <source>
        <dbReference type="ARBA" id="ARBA00039398"/>
    </source>
</evidence>
<feature type="domain" description="N-acetyltransferase" evidence="10">
    <location>
        <begin position="11"/>
        <end position="84"/>
    </location>
</feature>
<dbReference type="InterPro" id="IPR016181">
    <property type="entry name" value="Acyl_CoA_acyltransferase"/>
</dbReference>
<evidence type="ECO:0000256" key="6">
    <source>
        <dbReference type="ARBA" id="ARBA00039114"/>
    </source>
</evidence>
<dbReference type="CDD" id="cd04301">
    <property type="entry name" value="NAT_SF"/>
    <property type="match status" value="1"/>
</dbReference>
<dbReference type="AlphaFoldDB" id="D3GF17"/>
<evidence type="ECO:0000256" key="3">
    <source>
        <dbReference type="ARBA" id="ARBA00036561"/>
    </source>
</evidence>
<evidence type="ECO:0000256" key="8">
    <source>
        <dbReference type="ARBA" id="ARBA00042928"/>
    </source>
</evidence>
<keyword evidence="9" id="KW-0471">Melatonin biosynthesis</keyword>
<evidence type="ECO:0000256" key="9">
    <source>
        <dbReference type="ARBA" id="ARBA00043260"/>
    </source>
</evidence>
<evidence type="ECO:0000313" key="11">
    <source>
        <dbReference type="EMBL" id="ACT53277.1"/>
    </source>
</evidence>
<dbReference type="Pfam" id="PF00583">
    <property type="entry name" value="Acetyltransf_1"/>
    <property type="match status" value="1"/>
</dbReference>
<protein>
    <recommendedName>
        <fullName evidence="7">Serotonin N-acetyltransferase</fullName>
        <ecNumber evidence="6">2.3.1.87</ecNumber>
    </recommendedName>
    <alternativeName>
        <fullName evidence="8">Aralkylamine N-acetyltransferase</fullName>
    </alternativeName>
</protein>
<sequence>PEDYEDLPIETWMTVYNEERSLLLGYFKSEELLGLVGASMSDADHYTKEALRTHVSHGETICINSLCVDQNVQRQGIATRLLHKFVLNVKGSFPKAKRICLI</sequence>
<dbReference type="PANTHER" id="PTHR10908">
    <property type="entry name" value="SEROTONIN N-ACETYLTRANSFERASE"/>
    <property type="match status" value="1"/>
</dbReference>
<dbReference type="EC" id="2.3.1.87" evidence="6"/>
<dbReference type="GO" id="GO:0004059">
    <property type="term" value="F:aralkylamine N-acetyltransferase activity"/>
    <property type="evidence" value="ECO:0007669"/>
    <property type="project" value="UniProtKB-EC"/>
</dbReference>
<evidence type="ECO:0000256" key="2">
    <source>
        <dbReference type="ARBA" id="ARBA00023315"/>
    </source>
</evidence>
<dbReference type="InterPro" id="IPR000182">
    <property type="entry name" value="GNAT_dom"/>
</dbReference>
<dbReference type="GO" id="GO:0030187">
    <property type="term" value="P:melatonin biosynthetic process"/>
    <property type="evidence" value="ECO:0007669"/>
    <property type="project" value="UniProtKB-KW"/>
</dbReference>
<dbReference type="SUPFAM" id="SSF55729">
    <property type="entry name" value="Acyl-CoA N-acyltransferases (Nat)"/>
    <property type="match status" value="1"/>
</dbReference>
<dbReference type="InterPro" id="IPR051635">
    <property type="entry name" value="SNAT-like"/>
</dbReference>